<evidence type="ECO:0000313" key="5">
    <source>
        <dbReference type="Proteomes" id="UP000266188"/>
    </source>
</evidence>
<sequence>MEVFLSNLPSDLTEDNLKSQLEPFMARLSIIDYLCNKPRKKQFGTITFLEERDGQKFLDTHGEQLIPGLKTPNGHPKGISKLKIMGTEVYCSLSKKDPQKYALKSLQHLSEQRHMETYEVQDDDISIYFNMFSFSCGYYSFVGDNLGYTPEVQWMEPGTVKFKKRNVIVKFSRRLMRIPLGTVVGFVWSGDGRLTLTLAIVPLFFSDEIPDAKTGPSRARLCSLSDDHAKVAGHCLVYQFRVSSVDLPWKIHQLKGWEMSMAYYELGHGAPELTMATFASHLKTLVGHLTHLTTRKLLPSEILFQLQALAYNGYLHPRTVLKLGIELECIYKADRMSGKKSISVDAMKKLLPMIDWPFPGENPEYFEVGPIINLLKENEQEIQKGFTYREGLVRSRNMARINRVMVTPTRITLHGGEMEPNNRILRKFPNHHDCFIRAQFCDENGESLYFNPRISYDGVFERFKDIMKRGIQIAGRTYYFLGFSHSSLRSHSVWFCCPFMDDNGNFQTHFSIIKAIGDLSHITCPARCAARIGQAFSDTPFTVPITENEIYVSEIPDVKSADGSRVFSDGVGSISYSAVECIWESIPDRNNYPTCFQIRFGGSKGMLALDTELPGSLIQLRPSMTKFESEDIHNLEICDMGTKPIPLVLNRQIIKILEDMGVSEKWFFKLQTAELEHLRGITASAFSIARFMKHHNIGDSVGLHRIYRQSRNMELDYKRDPFLRSIVEAVILRELRLLKHKARIPVKKGVTLFGIMDESGFLEEHEIYVTYDTMNGRHLPPPARGPVIVTRSPALHDGDIQCAYNSIPPKNHPLRNHRNCVVFSQKGKRDLPSQLSGGDLDGDLYNIIWDPEATPKQLFEPADYPRVEPVSIGRPVKAEDMAEFFVDFMKTDHLGVIATRHMILADQEELGTRHPDCKRLAELHSTAVDFSKTGIPVRMEDLPRTNGFRPDLRSMAPGPQTYICDKSEIILDKYIYQTAYDEDEDTEPRRRYYKSDKILGKLYRAVDETKIWYEDVKSKSKPAPNKKPFWDEFVEAVTERCKVFGPMKWTHHSESAECIKKAYEDAIISTMNSFSEHPINPITELEVFIGYLINKTGAQTTRQRDQSIKLRDESKRIATWITKLMRRDHSQPLTGYEKAFDSLELCLACVHVGCKKDQIAGRPRRDEYSELMSFRIVAACALLEELDYYEKIMKASPEFVGLGNGNGNGNGSEMLSNGVDMLALE</sequence>
<keyword evidence="1" id="KW-0694">RNA-binding</keyword>
<dbReference type="Pfam" id="PF05183">
    <property type="entry name" value="RdRP"/>
    <property type="match status" value="1"/>
</dbReference>
<reference evidence="5" key="1">
    <citation type="submission" date="2017-02" db="EMBL/GenBank/DDBJ databases">
        <authorList>
            <person name="Tafer H."/>
            <person name="Lopandic K."/>
        </authorList>
    </citation>
    <scope>NUCLEOTIDE SEQUENCE [LARGE SCALE GENOMIC DNA]</scope>
    <source>
        <strain evidence="5">CBS 366.77</strain>
    </source>
</reference>
<accession>A0A3A2ZFF5</accession>
<dbReference type="InterPro" id="IPR057596">
    <property type="entry name" value="RDRP_core"/>
</dbReference>
<keyword evidence="1" id="KW-0548">Nucleotidyltransferase</keyword>
<dbReference type="InterPro" id="IPR057503">
    <property type="entry name" value="PH_RdRP"/>
</dbReference>
<feature type="domain" description="RDRP core" evidence="2">
    <location>
        <begin position="406"/>
        <end position="1006"/>
    </location>
</feature>
<dbReference type="EC" id="2.7.7.48" evidence="1"/>
<comment type="similarity">
    <text evidence="1">Belongs to the RdRP family.</text>
</comment>
<dbReference type="EMBL" id="MVGC01000259">
    <property type="protein sequence ID" value="RJE21003.1"/>
    <property type="molecule type" value="Genomic_DNA"/>
</dbReference>
<comment type="catalytic activity">
    <reaction evidence="1">
        <text>RNA(n) + a ribonucleoside 5'-triphosphate = RNA(n+1) + diphosphate</text>
        <dbReference type="Rhea" id="RHEA:21248"/>
        <dbReference type="Rhea" id="RHEA-COMP:14527"/>
        <dbReference type="Rhea" id="RHEA-COMP:17342"/>
        <dbReference type="ChEBI" id="CHEBI:33019"/>
        <dbReference type="ChEBI" id="CHEBI:61557"/>
        <dbReference type="ChEBI" id="CHEBI:140395"/>
        <dbReference type="EC" id="2.7.7.48"/>
    </reaction>
</comment>
<dbReference type="PANTHER" id="PTHR23079:SF17">
    <property type="entry name" value="RNA-DEPENDENT RNA POLYMERASE"/>
    <property type="match status" value="1"/>
</dbReference>
<dbReference type="GO" id="GO:0031380">
    <property type="term" value="C:nuclear RNA-directed RNA polymerase complex"/>
    <property type="evidence" value="ECO:0007669"/>
    <property type="project" value="TreeGrafter"/>
</dbReference>
<evidence type="ECO:0000256" key="1">
    <source>
        <dbReference type="RuleBase" id="RU363098"/>
    </source>
</evidence>
<evidence type="ECO:0000313" key="4">
    <source>
        <dbReference type="EMBL" id="RJE21003.1"/>
    </source>
</evidence>
<dbReference type="Pfam" id="PF25358">
    <property type="entry name" value="PH_fung_RdRP"/>
    <property type="match status" value="1"/>
</dbReference>
<dbReference type="GO" id="GO:0003968">
    <property type="term" value="F:RNA-directed RNA polymerase activity"/>
    <property type="evidence" value="ECO:0007669"/>
    <property type="project" value="UniProtKB-KW"/>
</dbReference>
<dbReference type="GO" id="GO:0003723">
    <property type="term" value="F:RNA binding"/>
    <property type="evidence" value="ECO:0007669"/>
    <property type="project" value="UniProtKB-KW"/>
</dbReference>
<feature type="domain" description="RdRP-like PH" evidence="3">
    <location>
        <begin position="129"/>
        <end position="255"/>
    </location>
</feature>
<dbReference type="AlphaFoldDB" id="A0A3A2ZFF5"/>
<protein>
    <recommendedName>
        <fullName evidence="1">RNA-dependent RNA polymerase</fullName>
        <ecNumber evidence="1">2.7.7.48</ecNumber>
    </recommendedName>
</protein>
<keyword evidence="5" id="KW-1185">Reference proteome</keyword>
<organism evidence="4 5">
    <name type="scientific">Aspergillus sclerotialis</name>
    <dbReference type="NCBI Taxonomy" id="2070753"/>
    <lineage>
        <taxon>Eukaryota</taxon>
        <taxon>Fungi</taxon>
        <taxon>Dikarya</taxon>
        <taxon>Ascomycota</taxon>
        <taxon>Pezizomycotina</taxon>
        <taxon>Eurotiomycetes</taxon>
        <taxon>Eurotiomycetidae</taxon>
        <taxon>Eurotiales</taxon>
        <taxon>Aspergillaceae</taxon>
        <taxon>Aspergillus</taxon>
        <taxon>Aspergillus subgen. Polypaecilum</taxon>
    </lineage>
</organism>
<dbReference type="PANTHER" id="PTHR23079">
    <property type="entry name" value="RNA-DEPENDENT RNA POLYMERASE"/>
    <property type="match status" value="1"/>
</dbReference>
<dbReference type="GO" id="GO:0030422">
    <property type="term" value="P:siRNA processing"/>
    <property type="evidence" value="ECO:0007669"/>
    <property type="project" value="TreeGrafter"/>
</dbReference>
<evidence type="ECO:0000259" key="2">
    <source>
        <dbReference type="Pfam" id="PF05183"/>
    </source>
</evidence>
<keyword evidence="1" id="KW-0696">RNA-directed RNA polymerase</keyword>
<dbReference type="InterPro" id="IPR007855">
    <property type="entry name" value="RDRP"/>
</dbReference>
<proteinExistence type="inferred from homology"/>
<gene>
    <name evidence="4" type="ORF">PHISCL_06649</name>
</gene>
<keyword evidence="1" id="KW-0808">Transferase</keyword>
<dbReference type="InterPro" id="IPR035979">
    <property type="entry name" value="RBD_domain_sf"/>
</dbReference>
<dbReference type="SUPFAM" id="SSF54928">
    <property type="entry name" value="RNA-binding domain, RBD"/>
    <property type="match status" value="1"/>
</dbReference>
<evidence type="ECO:0000259" key="3">
    <source>
        <dbReference type="Pfam" id="PF25358"/>
    </source>
</evidence>
<dbReference type="CDD" id="cd00590">
    <property type="entry name" value="RRM_SF"/>
    <property type="match status" value="1"/>
</dbReference>
<dbReference type="Proteomes" id="UP000266188">
    <property type="component" value="Unassembled WGS sequence"/>
</dbReference>
<name>A0A3A2ZFF5_9EURO</name>
<dbReference type="OrthoDB" id="6513042at2759"/>
<comment type="caution">
    <text evidence="4">The sequence shown here is derived from an EMBL/GenBank/DDBJ whole genome shotgun (WGS) entry which is preliminary data.</text>
</comment>
<dbReference type="STRING" id="2070753.A0A3A2ZFF5"/>